<reference evidence="1" key="1">
    <citation type="submission" date="2009-10" db="EMBL/GenBank/DDBJ databases">
        <authorList>
            <person name="Weinstock G."/>
            <person name="Sodergren E."/>
            <person name="Clifton S."/>
            <person name="Fulton L."/>
            <person name="Fulton B."/>
            <person name="Courtney L."/>
            <person name="Fronick C."/>
            <person name="Harrison M."/>
            <person name="Strong C."/>
            <person name="Farmer C."/>
            <person name="Delahaunty K."/>
            <person name="Markovic C."/>
            <person name="Hall O."/>
            <person name="Minx P."/>
            <person name="Tomlinson C."/>
            <person name="Mitreva M."/>
            <person name="Nelson J."/>
            <person name="Hou S."/>
            <person name="Wollam A."/>
            <person name="Pepin K.H."/>
            <person name="Johnson M."/>
            <person name="Bhonagiri V."/>
            <person name="Nash W.E."/>
            <person name="Warren W."/>
            <person name="Chinwalla A."/>
            <person name="Mardis E.R."/>
            <person name="Wilson R.K."/>
        </authorList>
    </citation>
    <scope>NUCLEOTIDE SEQUENCE [LARGE SCALE GENOMIC DNA]</scope>
    <source>
        <strain evidence="1">ATCC 700122</strain>
    </source>
</reference>
<dbReference type="AlphaFoldDB" id="D0WFD5"/>
<dbReference type="STRING" id="649764.HMPREF0762_00453"/>
<proteinExistence type="predicted"/>
<keyword evidence="2" id="KW-1185">Reference proteome</keyword>
<dbReference type="eggNOG" id="COG0596">
    <property type="taxonomic scope" value="Bacteria"/>
</dbReference>
<evidence type="ECO:0000313" key="1">
    <source>
        <dbReference type="EMBL" id="EEZ61819.1"/>
    </source>
</evidence>
<sequence>MIVLIMHDWNDTKHDAILLIHPMLSSADDMKTFIANNLGNEYRYLTPDLAAHGVALEATYRGAAHEAEEIHSYLTSHDASNLKLGFGASLGGVVLLHLLKYDDIHFEYLFFEGTSFFTNAKMLYRIVLSQLLKKHGKAQSDPELCRRKMVDAFGESAAPKLAKHFIEMDEESIRCIAHDCSFVELPTLSESAQRICTFAYGDKDFDRKKALKTIPRVYPHATTKLWPGCGHCEKLSRDPKGYSKMLGELIRD</sequence>
<organism evidence="1 2">
    <name type="scientific">Slackia exigua (strain ATCC 700122 / DSM 15923 / CIP 105133 / JCM 11022 / KCTC 5966 / S-7)</name>
    <dbReference type="NCBI Taxonomy" id="649764"/>
    <lineage>
        <taxon>Bacteria</taxon>
        <taxon>Bacillati</taxon>
        <taxon>Actinomycetota</taxon>
        <taxon>Coriobacteriia</taxon>
        <taxon>Eggerthellales</taxon>
        <taxon>Eggerthellaceae</taxon>
        <taxon>Slackia</taxon>
    </lineage>
</organism>
<dbReference type="Proteomes" id="UP000006001">
    <property type="component" value="Unassembled WGS sequence"/>
</dbReference>
<evidence type="ECO:0008006" key="3">
    <source>
        <dbReference type="Google" id="ProtNLM"/>
    </source>
</evidence>
<protein>
    <recommendedName>
        <fullName evidence="3">Serine aminopeptidase S33 domain-containing protein</fullName>
    </recommendedName>
</protein>
<dbReference type="Gene3D" id="3.40.50.1820">
    <property type="entry name" value="alpha/beta hydrolase"/>
    <property type="match status" value="1"/>
</dbReference>
<evidence type="ECO:0000313" key="2">
    <source>
        <dbReference type="Proteomes" id="UP000006001"/>
    </source>
</evidence>
<dbReference type="HOGENOM" id="CLU_076818_0_0_11"/>
<dbReference type="SUPFAM" id="SSF53474">
    <property type="entry name" value="alpha/beta-Hydrolases"/>
    <property type="match status" value="1"/>
</dbReference>
<dbReference type="InterPro" id="IPR029058">
    <property type="entry name" value="AB_hydrolase_fold"/>
</dbReference>
<name>D0WFD5_SLAES</name>
<accession>D0WFD5</accession>
<comment type="caution">
    <text evidence="1">The sequence shown here is derived from an EMBL/GenBank/DDBJ whole genome shotgun (WGS) entry which is preliminary data.</text>
</comment>
<gene>
    <name evidence="1" type="ORF">HMPREF0762_00453</name>
</gene>
<dbReference type="EMBL" id="ACUX02000005">
    <property type="protein sequence ID" value="EEZ61819.1"/>
    <property type="molecule type" value="Genomic_DNA"/>
</dbReference>